<keyword evidence="10" id="KW-0472">Membrane</keyword>
<dbReference type="GO" id="GO:0000155">
    <property type="term" value="F:phosphorelay sensor kinase activity"/>
    <property type="evidence" value="ECO:0007669"/>
    <property type="project" value="InterPro"/>
</dbReference>
<keyword evidence="4" id="KW-0808">Transferase</keyword>
<dbReference type="SUPFAM" id="SSF55874">
    <property type="entry name" value="ATPase domain of HSP90 chaperone/DNA topoisomerase II/histidine kinase"/>
    <property type="match status" value="1"/>
</dbReference>
<dbReference type="Gene3D" id="1.20.5.1930">
    <property type="match status" value="1"/>
</dbReference>
<keyword evidence="5" id="KW-0547">Nucleotide-binding</keyword>
<feature type="transmembrane region" description="Helical" evidence="10">
    <location>
        <begin position="78"/>
        <end position="109"/>
    </location>
</feature>
<evidence type="ECO:0000259" key="12">
    <source>
        <dbReference type="Pfam" id="PF07730"/>
    </source>
</evidence>
<keyword evidence="15" id="KW-1185">Reference proteome</keyword>
<dbReference type="GO" id="GO:0005524">
    <property type="term" value="F:ATP binding"/>
    <property type="evidence" value="ECO:0007669"/>
    <property type="project" value="UniProtKB-KW"/>
</dbReference>
<dbReference type="CDD" id="cd16917">
    <property type="entry name" value="HATPase_UhpB-NarQ-NarX-like"/>
    <property type="match status" value="1"/>
</dbReference>
<protein>
    <recommendedName>
        <fullName evidence="2">histidine kinase</fullName>
        <ecNumber evidence="2">2.7.13.3</ecNumber>
    </recommendedName>
</protein>
<feature type="region of interest" description="Disordered" evidence="9">
    <location>
        <begin position="356"/>
        <end position="376"/>
    </location>
</feature>
<keyword evidence="8" id="KW-0902">Two-component regulatory system</keyword>
<dbReference type="InterPro" id="IPR055558">
    <property type="entry name" value="DUF7134"/>
</dbReference>
<dbReference type="Pfam" id="PF02518">
    <property type="entry name" value="HATPase_c"/>
    <property type="match status" value="1"/>
</dbReference>
<dbReference type="InterPro" id="IPR003594">
    <property type="entry name" value="HATPase_dom"/>
</dbReference>
<evidence type="ECO:0000256" key="5">
    <source>
        <dbReference type="ARBA" id="ARBA00022741"/>
    </source>
</evidence>
<dbReference type="InterPro" id="IPR011712">
    <property type="entry name" value="Sig_transdc_His_kin_sub3_dim/P"/>
</dbReference>
<evidence type="ECO:0000256" key="8">
    <source>
        <dbReference type="ARBA" id="ARBA00023012"/>
    </source>
</evidence>
<dbReference type="EC" id="2.7.13.3" evidence="2"/>
<feature type="domain" description="Histidine kinase/HSP90-like ATPase" evidence="11">
    <location>
        <begin position="319"/>
        <end position="417"/>
    </location>
</feature>
<keyword evidence="7" id="KW-0067">ATP-binding</keyword>
<evidence type="ECO:0000313" key="15">
    <source>
        <dbReference type="Proteomes" id="UP000198983"/>
    </source>
</evidence>
<dbReference type="AlphaFoldDB" id="A0A1H1WPD5"/>
<feature type="compositionally biased region" description="Low complexity" evidence="9">
    <location>
        <begin position="422"/>
        <end position="436"/>
    </location>
</feature>
<organism evidence="14 15">
    <name type="scientific">Actinopolymorpha singaporensis</name>
    <dbReference type="NCBI Taxonomy" id="117157"/>
    <lineage>
        <taxon>Bacteria</taxon>
        <taxon>Bacillati</taxon>
        <taxon>Actinomycetota</taxon>
        <taxon>Actinomycetes</taxon>
        <taxon>Propionibacteriales</taxon>
        <taxon>Actinopolymorphaceae</taxon>
        <taxon>Actinopolymorpha</taxon>
    </lineage>
</organism>
<feature type="transmembrane region" description="Helical" evidence="10">
    <location>
        <begin position="25"/>
        <end position="44"/>
    </location>
</feature>
<dbReference type="Pfam" id="PF23539">
    <property type="entry name" value="DUF7134"/>
    <property type="match status" value="1"/>
</dbReference>
<evidence type="ECO:0000256" key="3">
    <source>
        <dbReference type="ARBA" id="ARBA00022553"/>
    </source>
</evidence>
<evidence type="ECO:0000256" key="6">
    <source>
        <dbReference type="ARBA" id="ARBA00022777"/>
    </source>
</evidence>
<keyword evidence="10" id="KW-0812">Transmembrane</keyword>
<gene>
    <name evidence="14" type="ORF">SAMN04489717_4617</name>
</gene>
<name>A0A1H1WPD5_9ACTN</name>
<dbReference type="PANTHER" id="PTHR24421">
    <property type="entry name" value="NITRATE/NITRITE SENSOR PROTEIN NARX-RELATED"/>
    <property type="match status" value="1"/>
</dbReference>
<reference evidence="14 15" key="1">
    <citation type="submission" date="2016-10" db="EMBL/GenBank/DDBJ databases">
        <authorList>
            <person name="de Groot N.N."/>
        </authorList>
    </citation>
    <scope>NUCLEOTIDE SEQUENCE [LARGE SCALE GENOMIC DNA]</scope>
    <source>
        <strain evidence="14 15">DSM 22024</strain>
    </source>
</reference>
<dbReference type="Proteomes" id="UP000198983">
    <property type="component" value="Chromosome I"/>
</dbReference>
<dbReference type="Gene3D" id="3.30.565.10">
    <property type="entry name" value="Histidine kinase-like ATPase, C-terminal domain"/>
    <property type="match status" value="1"/>
</dbReference>
<proteinExistence type="predicted"/>
<evidence type="ECO:0000313" key="14">
    <source>
        <dbReference type="EMBL" id="SDS99127.1"/>
    </source>
</evidence>
<dbReference type="GO" id="GO:0046983">
    <property type="term" value="F:protein dimerization activity"/>
    <property type="evidence" value="ECO:0007669"/>
    <property type="project" value="InterPro"/>
</dbReference>
<dbReference type="EMBL" id="LT629732">
    <property type="protein sequence ID" value="SDS99127.1"/>
    <property type="molecule type" value="Genomic_DNA"/>
</dbReference>
<feature type="domain" description="Signal transduction histidine kinase subgroup 3 dimerisation and phosphoacceptor" evidence="12">
    <location>
        <begin position="204"/>
        <end position="269"/>
    </location>
</feature>
<feature type="domain" description="DUF7134" evidence="13">
    <location>
        <begin position="16"/>
        <end position="176"/>
    </location>
</feature>
<keyword evidence="3" id="KW-0597">Phosphoprotein</keyword>
<evidence type="ECO:0000259" key="11">
    <source>
        <dbReference type="Pfam" id="PF02518"/>
    </source>
</evidence>
<evidence type="ECO:0000259" key="13">
    <source>
        <dbReference type="Pfam" id="PF23539"/>
    </source>
</evidence>
<dbReference type="PANTHER" id="PTHR24421:SF10">
    <property type="entry name" value="NITRATE_NITRITE SENSOR PROTEIN NARQ"/>
    <property type="match status" value="1"/>
</dbReference>
<dbReference type="Pfam" id="PF07730">
    <property type="entry name" value="HisKA_3"/>
    <property type="match status" value="1"/>
</dbReference>
<comment type="catalytic activity">
    <reaction evidence="1">
        <text>ATP + protein L-histidine = ADP + protein N-phospho-L-histidine.</text>
        <dbReference type="EC" id="2.7.13.3"/>
    </reaction>
</comment>
<feature type="transmembrane region" description="Helical" evidence="10">
    <location>
        <begin position="144"/>
        <end position="169"/>
    </location>
</feature>
<dbReference type="GO" id="GO:0016020">
    <property type="term" value="C:membrane"/>
    <property type="evidence" value="ECO:0007669"/>
    <property type="project" value="InterPro"/>
</dbReference>
<sequence>MSPAAYARTVRGTDVRDWLRGRPDLVDGAVAFVLVIASIAGLNYRSYAGITFRPPDACGLVLAVLVAAPLALRRRFPVTVALVVISAYMTLGFAGYSSSVGSVAALLVIYTVGAHSTAARSLAVTVATTIASIVFLYVRRDAYASIGMTFDAITVGLQLLVYGGTWSVARAMRARRRYLVALEDRANRLERAASAEVRAALAEERARMARELHDVVAHHVSVMTVQAAAARRTITRAPERSVEAMRAVEETGREALEEMRRIVGALRAADQDEPGNVQLSPRAGVAELGPLLDRAREAGLQVDLTVVGEPRPLTSGVDLAIFRVVQEALTNTLKHAGPTRAAVLLRYEPDAVVVGVTDDGSPRRGPLHRADDADRLDHGLGHGLVGMRERVTLNGGTLYTGSRMVGGFEVLATLPSTEAGTPDPSNSSDSDGPNNRSDSHRLHGSHGSGELREGARAGQATVNEVRS</sequence>
<evidence type="ECO:0000256" key="10">
    <source>
        <dbReference type="SAM" id="Phobius"/>
    </source>
</evidence>
<keyword evidence="6 14" id="KW-0418">Kinase</keyword>
<evidence type="ECO:0000256" key="7">
    <source>
        <dbReference type="ARBA" id="ARBA00022840"/>
    </source>
</evidence>
<accession>A0A1H1WPD5</accession>
<evidence type="ECO:0000256" key="1">
    <source>
        <dbReference type="ARBA" id="ARBA00000085"/>
    </source>
</evidence>
<dbReference type="InterPro" id="IPR036890">
    <property type="entry name" value="HATPase_C_sf"/>
</dbReference>
<feature type="transmembrane region" description="Helical" evidence="10">
    <location>
        <begin position="121"/>
        <end position="138"/>
    </location>
</feature>
<keyword evidence="10" id="KW-1133">Transmembrane helix</keyword>
<dbReference type="STRING" id="117157.SAMN04489717_4617"/>
<feature type="region of interest" description="Disordered" evidence="9">
    <location>
        <begin position="415"/>
        <end position="467"/>
    </location>
</feature>
<evidence type="ECO:0000256" key="2">
    <source>
        <dbReference type="ARBA" id="ARBA00012438"/>
    </source>
</evidence>
<evidence type="ECO:0000256" key="9">
    <source>
        <dbReference type="SAM" id="MobiDB-lite"/>
    </source>
</evidence>
<dbReference type="InterPro" id="IPR050482">
    <property type="entry name" value="Sensor_HK_TwoCompSys"/>
</dbReference>
<evidence type="ECO:0000256" key="4">
    <source>
        <dbReference type="ARBA" id="ARBA00022679"/>
    </source>
</evidence>